<gene>
    <name evidence="1" type="ORF">HGO97_003365</name>
</gene>
<reference evidence="1 2" key="1">
    <citation type="submission" date="2021-06" db="EMBL/GenBank/DDBJ databases">
        <title>Faecalicatena sp. nov. isolated from porcine feces.</title>
        <authorList>
            <person name="Oh B.S."/>
            <person name="Lee J.H."/>
        </authorList>
    </citation>
    <scope>NUCLEOTIDE SEQUENCE [LARGE SCALE GENOMIC DNA]</scope>
    <source>
        <strain evidence="1 2">AGMB00832</strain>
    </source>
</reference>
<name>A0ABS6D015_9FIRM</name>
<evidence type="ECO:0000313" key="1">
    <source>
        <dbReference type="EMBL" id="MBU3874853.1"/>
    </source>
</evidence>
<comment type="caution">
    <text evidence="1">The sequence shown here is derived from an EMBL/GenBank/DDBJ whole genome shotgun (WGS) entry which is preliminary data.</text>
</comment>
<keyword evidence="2" id="KW-1185">Reference proteome</keyword>
<accession>A0ABS6D015</accession>
<evidence type="ECO:0000313" key="2">
    <source>
        <dbReference type="Proteomes" id="UP000723714"/>
    </source>
</evidence>
<dbReference type="Pfam" id="PF08902">
    <property type="entry name" value="DUF1848"/>
    <property type="match status" value="1"/>
</dbReference>
<organism evidence="1 2">
    <name type="scientific">Faecalicatena faecalis</name>
    <dbReference type="NCBI Taxonomy" id="2726362"/>
    <lineage>
        <taxon>Bacteria</taxon>
        <taxon>Bacillati</taxon>
        <taxon>Bacillota</taxon>
        <taxon>Clostridia</taxon>
        <taxon>Lachnospirales</taxon>
        <taxon>Lachnospiraceae</taxon>
        <taxon>Faecalicatena</taxon>
    </lineage>
</organism>
<dbReference type="EMBL" id="JABACJ020000002">
    <property type="protein sequence ID" value="MBU3874853.1"/>
    <property type="molecule type" value="Genomic_DNA"/>
</dbReference>
<proteinExistence type="predicted"/>
<dbReference type="InterPro" id="IPR014998">
    <property type="entry name" value="DUF1848"/>
</dbReference>
<protein>
    <submittedName>
        <fullName evidence="1">DUF1848 domain-containing protein</fullName>
    </submittedName>
</protein>
<dbReference type="RefSeq" id="WP_216239425.1">
    <property type="nucleotide sequence ID" value="NZ_JABACJ020000002.1"/>
</dbReference>
<dbReference type="Proteomes" id="UP000723714">
    <property type="component" value="Unassembled WGS sequence"/>
</dbReference>
<sequence>MIIQTGMRTDIPAFYPVWFANRIREGFVYVRNPYDPVSVTRYRLSPEVVDLLGFCTKNPGPMLPYLDLLEPYGQYWFVTITPYGREIEPNVPDKEIVIEDFKRLSSIVGVDSVGWRYDPIFITENYSVKRHISDFEQMAAKLSGYTKTCVISFIDLYQKVRHNFPEVRRVEQKDRIRIGKALIETARKYGMTIKTCAEGEELAPYGADCSGCMTIETYEKALHGHLNAPRKKPLRSECACCLGSDIGQYDTCGHFCRYCYANTDIEAVRRNQKLHDPSSPFLIGKLEPEDQVHEAKQQSWLDHQLRLEL</sequence>